<dbReference type="EMBL" id="HBUF01055707">
    <property type="protein sequence ID" value="CAG6623789.1"/>
    <property type="molecule type" value="Transcribed_RNA"/>
</dbReference>
<dbReference type="EMBL" id="HBUF01216104">
    <property type="protein sequence ID" value="CAG6667268.1"/>
    <property type="molecule type" value="Transcribed_RNA"/>
</dbReference>
<dbReference type="EMBL" id="HBUF01055708">
    <property type="protein sequence ID" value="CAG6623791.1"/>
    <property type="molecule type" value="Transcribed_RNA"/>
</dbReference>
<dbReference type="EMBL" id="HBUF01055706">
    <property type="protein sequence ID" value="CAG6623787.1"/>
    <property type="molecule type" value="Transcribed_RNA"/>
</dbReference>
<feature type="transmembrane region" description="Helical" evidence="1">
    <location>
        <begin position="32"/>
        <end position="47"/>
    </location>
</feature>
<keyword evidence="1" id="KW-1133">Transmembrane helix</keyword>
<keyword evidence="1" id="KW-0812">Transmembrane</keyword>
<feature type="transmembrane region" description="Helical" evidence="1">
    <location>
        <begin position="6"/>
        <end position="25"/>
    </location>
</feature>
<reference evidence="2" key="1">
    <citation type="submission" date="2021-05" db="EMBL/GenBank/DDBJ databases">
        <authorList>
            <person name="Alioto T."/>
            <person name="Alioto T."/>
            <person name="Gomez Garrido J."/>
        </authorList>
    </citation>
    <scope>NUCLEOTIDE SEQUENCE</scope>
</reference>
<evidence type="ECO:0000313" key="2">
    <source>
        <dbReference type="EMBL" id="CAG6623791.1"/>
    </source>
</evidence>
<proteinExistence type="predicted"/>
<name>A0A8D8MHV3_9HEMI</name>
<sequence>MPNIIVVSSGFIEIFDFSIISSIVLESSSESLVICSVFALFLAGLLVDGDSWIVIEPFFLFCLLGVLNVFSSPDMSSFDCSVWSSSPSLPIESVLESGRRCMAGGGAGTSSFTTTTCCCCCNLSCCEAWFGHAF</sequence>
<evidence type="ECO:0000256" key="1">
    <source>
        <dbReference type="SAM" id="Phobius"/>
    </source>
</evidence>
<dbReference type="EMBL" id="HBUF01055703">
    <property type="protein sequence ID" value="CAG6623781.1"/>
    <property type="molecule type" value="Transcribed_RNA"/>
</dbReference>
<accession>A0A8D8MHV3</accession>
<keyword evidence="1" id="KW-0472">Membrane</keyword>
<protein>
    <submittedName>
        <fullName evidence="2">Uncharacterized protein</fullName>
    </submittedName>
</protein>
<organism evidence="2">
    <name type="scientific">Cacopsylla melanoneura</name>
    <dbReference type="NCBI Taxonomy" id="428564"/>
    <lineage>
        <taxon>Eukaryota</taxon>
        <taxon>Metazoa</taxon>
        <taxon>Ecdysozoa</taxon>
        <taxon>Arthropoda</taxon>
        <taxon>Hexapoda</taxon>
        <taxon>Insecta</taxon>
        <taxon>Pterygota</taxon>
        <taxon>Neoptera</taxon>
        <taxon>Paraneoptera</taxon>
        <taxon>Hemiptera</taxon>
        <taxon>Sternorrhyncha</taxon>
        <taxon>Psylloidea</taxon>
        <taxon>Psyllidae</taxon>
        <taxon>Psyllinae</taxon>
        <taxon>Cacopsylla</taxon>
    </lineage>
</organism>
<dbReference type="AlphaFoldDB" id="A0A8D8MHV3"/>
<dbReference type="EMBL" id="HBUF01055705">
    <property type="protein sequence ID" value="CAG6623785.1"/>
    <property type="molecule type" value="Transcribed_RNA"/>
</dbReference>
<dbReference type="EMBL" id="HBUF01055704">
    <property type="protein sequence ID" value="CAG6623783.1"/>
    <property type="molecule type" value="Transcribed_RNA"/>
</dbReference>